<dbReference type="GO" id="GO:0046983">
    <property type="term" value="F:protein dimerization activity"/>
    <property type="evidence" value="ECO:0007669"/>
    <property type="project" value="InterPro"/>
</dbReference>
<dbReference type="PANTHER" id="PTHR24421:SF10">
    <property type="entry name" value="NITRATE_NITRITE SENSOR PROTEIN NARQ"/>
    <property type="match status" value="1"/>
</dbReference>
<evidence type="ECO:0000256" key="6">
    <source>
        <dbReference type="ARBA" id="ARBA00022777"/>
    </source>
</evidence>
<evidence type="ECO:0000313" key="12">
    <source>
        <dbReference type="EMBL" id="SET72040.1"/>
    </source>
</evidence>
<dbReference type="InterPro" id="IPR011712">
    <property type="entry name" value="Sig_transdc_His_kin_sub3_dim/P"/>
</dbReference>
<evidence type="ECO:0000256" key="9">
    <source>
        <dbReference type="SAM" id="Coils"/>
    </source>
</evidence>
<dbReference type="Gene3D" id="1.20.5.1930">
    <property type="match status" value="1"/>
</dbReference>
<keyword evidence="6 12" id="KW-0418">Kinase</keyword>
<sequence>MRPFWYSFLPLLLLTALALFNEYQEEHVLPFMLVFYSLFFIVYFVIPLVGWPLIIYVIMTLIISGLEWLNGSYLNLYVLLTGFYLIINSLSDLPVKAFRIYFFYQMFSICVLLYLHEQLHLASVLLAILVGYPLIKWNKIQVEQSEKQEMYEKLVSEYRKLKRQTHESERAARLEERTKMARDIHDSVGHNLTALLMKLQILTMQEKKEEYEDLKQLASDSLEETRHAVKTLQAEESEGISSVLQLIRKLEAESHIHLDFTLKQGVLSAHLTNEQNIVLYRVLQESLTNAMRHAFSREVKVVLALNAAEDLAFTIKNRVHNDVGWQWGFGLTNMKKRVEELDGKLKVYQHEQEFVVDGILPLREEKVDAL</sequence>
<evidence type="ECO:0000256" key="10">
    <source>
        <dbReference type="SAM" id="Phobius"/>
    </source>
</evidence>
<keyword evidence="4" id="KW-0808">Transferase</keyword>
<comment type="catalytic activity">
    <reaction evidence="1">
        <text>ATP + protein L-histidine = ADP + protein N-phospho-L-histidine.</text>
        <dbReference type="EC" id="2.7.13.3"/>
    </reaction>
</comment>
<feature type="transmembrane region" description="Helical" evidence="10">
    <location>
        <begin position="98"/>
        <end position="115"/>
    </location>
</feature>
<dbReference type="EC" id="2.7.13.3" evidence="2"/>
<feature type="transmembrane region" description="Helical" evidence="10">
    <location>
        <begin position="28"/>
        <end position="46"/>
    </location>
</feature>
<dbReference type="Pfam" id="PF07730">
    <property type="entry name" value="HisKA_3"/>
    <property type="match status" value="1"/>
</dbReference>
<evidence type="ECO:0000256" key="8">
    <source>
        <dbReference type="ARBA" id="ARBA00023012"/>
    </source>
</evidence>
<keyword evidence="9" id="KW-0175">Coiled coil</keyword>
<dbReference type="CDD" id="cd16917">
    <property type="entry name" value="HATPase_UhpB-NarQ-NarX-like"/>
    <property type="match status" value="1"/>
</dbReference>
<evidence type="ECO:0000256" key="1">
    <source>
        <dbReference type="ARBA" id="ARBA00000085"/>
    </source>
</evidence>
<dbReference type="RefSeq" id="WP_177167274.1">
    <property type="nucleotide sequence ID" value="NZ_FOHJ01000007.1"/>
</dbReference>
<organism evidence="12 13">
    <name type="scientific">Salinibacillus kushneri</name>
    <dbReference type="NCBI Taxonomy" id="237682"/>
    <lineage>
        <taxon>Bacteria</taxon>
        <taxon>Bacillati</taxon>
        <taxon>Bacillota</taxon>
        <taxon>Bacilli</taxon>
        <taxon>Bacillales</taxon>
        <taxon>Bacillaceae</taxon>
        <taxon>Salinibacillus</taxon>
    </lineage>
</organism>
<evidence type="ECO:0000313" key="13">
    <source>
        <dbReference type="Proteomes" id="UP000199095"/>
    </source>
</evidence>
<dbReference type="PANTHER" id="PTHR24421">
    <property type="entry name" value="NITRATE/NITRITE SENSOR PROTEIN NARX-RELATED"/>
    <property type="match status" value="1"/>
</dbReference>
<evidence type="ECO:0000259" key="11">
    <source>
        <dbReference type="Pfam" id="PF07730"/>
    </source>
</evidence>
<keyword evidence="3" id="KW-0597">Phosphoprotein</keyword>
<keyword evidence="10" id="KW-0812">Transmembrane</keyword>
<keyword evidence="7" id="KW-0067">ATP-binding</keyword>
<evidence type="ECO:0000256" key="2">
    <source>
        <dbReference type="ARBA" id="ARBA00012438"/>
    </source>
</evidence>
<dbReference type="GO" id="GO:0000155">
    <property type="term" value="F:phosphorelay sensor kinase activity"/>
    <property type="evidence" value="ECO:0007669"/>
    <property type="project" value="InterPro"/>
</dbReference>
<keyword evidence="5" id="KW-0547">Nucleotide-binding</keyword>
<name>A0A1I0GM33_9BACI</name>
<feature type="coiled-coil region" evidence="9">
    <location>
        <begin position="197"/>
        <end position="224"/>
    </location>
</feature>
<feature type="transmembrane region" description="Helical" evidence="10">
    <location>
        <begin position="75"/>
        <end position="91"/>
    </location>
</feature>
<dbReference type="InterPro" id="IPR036890">
    <property type="entry name" value="HATPase_C_sf"/>
</dbReference>
<evidence type="ECO:0000256" key="5">
    <source>
        <dbReference type="ARBA" id="ARBA00022741"/>
    </source>
</evidence>
<dbReference type="Gene3D" id="3.30.565.10">
    <property type="entry name" value="Histidine kinase-like ATPase, C-terminal domain"/>
    <property type="match status" value="1"/>
</dbReference>
<dbReference type="GO" id="GO:0005524">
    <property type="term" value="F:ATP binding"/>
    <property type="evidence" value="ECO:0007669"/>
    <property type="project" value="UniProtKB-KW"/>
</dbReference>
<proteinExistence type="predicted"/>
<evidence type="ECO:0000256" key="3">
    <source>
        <dbReference type="ARBA" id="ARBA00022553"/>
    </source>
</evidence>
<dbReference type="InterPro" id="IPR050482">
    <property type="entry name" value="Sensor_HK_TwoCompSys"/>
</dbReference>
<keyword evidence="13" id="KW-1185">Reference proteome</keyword>
<dbReference type="SUPFAM" id="SSF55874">
    <property type="entry name" value="ATPase domain of HSP90 chaperone/DNA topoisomerase II/histidine kinase"/>
    <property type="match status" value="1"/>
</dbReference>
<dbReference type="GO" id="GO:0016020">
    <property type="term" value="C:membrane"/>
    <property type="evidence" value="ECO:0007669"/>
    <property type="project" value="InterPro"/>
</dbReference>
<dbReference type="EMBL" id="FOHJ01000007">
    <property type="protein sequence ID" value="SET72040.1"/>
    <property type="molecule type" value="Genomic_DNA"/>
</dbReference>
<keyword evidence="10" id="KW-1133">Transmembrane helix</keyword>
<reference evidence="13" key="1">
    <citation type="submission" date="2016-10" db="EMBL/GenBank/DDBJ databases">
        <authorList>
            <person name="Varghese N."/>
            <person name="Submissions S."/>
        </authorList>
    </citation>
    <scope>NUCLEOTIDE SEQUENCE [LARGE SCALE GENOMIC DNA]</scope>
    <source>
        <strain evidence="13">CGMCC 1.3566</strain>
    </source>
</reference>
<accession>A0A1I0GM33</accession>
<protein>
    <recommendedName>
        <fullName evidence="2">histidine kinase</fullName>
        <ecNumber evidence="2">2.7.13.3</ecNumber>
    </recommendedName>
</protein>
<keyword evidence="10" id="KW-0472">Membrane</keyword>
<feature type="coiled-coil region" evidence="9">
    <location>
        <begin position="144"/>
        <end position="171"/>
    </location>
</feature>
<dbReference type="Proteomes" id="UP000199095">
    <property type="component" value="Unassembled WGS sequence"/>
</dbReference>
<evidence type="ECO:0000256" key="4">
    <source>
        <dbReference type="ARBA" id="ARBA00022679"/>
    </source>
</evidence>
<feature type="domain" description="Signal transduction histidine kinase subgroup 3 dimerisation and phosphoacceptor" evidence="11">
    <location>
        <begin position="176"/>
        <end position="235"/>
    </location>
</feature>
<dbReference type="AlphaFoldDB" id="A0A1I0GM33"/>
<evidence type="ECO:0000256" key="7">
    <source>
        <dbReference type="ARBA" id="ARBA00022840"/>
    </source>
</evidence>
<dbReference type="STRING" id="237682.SAMN05421676_10768"/>
<keyword evidence="8" id="KW-0902">Two-component regulatory system</keyword>
<gene>
    <name evidence="12" type="ORF">SAMN05421676_10768</name>
</gene>